<dbReference type="SUPFAM" id="SSF46785">
    <property type="entry name" value="Winged helix' DNA-binding domain"/>
    <property type="match status" value="1"/>
</dbReference>
<protein>
    <submittedName>
        <fullName evidence="1">Uncharacterized protein</fullName>
    </submittedName>
</protein>
<dbReference type="PATRIC" id="fig|1132509.6.peg.2765"/>
<organism evidence="1 2">
    <name type="scientific">Halococcus hamelinensis 100A6</name>
    <dbReference type="NCBI Taxonomy" id="1132509"/>
    <lineage>
        <taxon>Archaea</taxon>
        <taxon>Methanobacteriati</taxon>
        <taxon>Methanobacteriota</taxon>
        <taxon>Stenosarchaea group</taxon>
        <taxon>Halobacteria</taxon>
        <taxon>Halobacteriales</taxon>
        <taxon>Halococcaceae</taxon>
        <taxon>Halococcus</taxon>
    </lineage>
</organism>
<sequence length="209" mass="23851">MNCSFESFVFLRLKPILSRVVFGLFDNLVDDLLLTHLSHSPIEADDECPYNHVGDHRHNLPLPNEDGNKKMSRADFRGARPSEGFDEWTALEAVTQDSRANLISDMVGHPDGMPSMAELEYMNPSLTRSTIIGHLDVLKEAGVVAIAEFPTGQRPGRDLPYKFYYITDQARDLFDRSSIFDKGVWRDTYAQVKKTEDIERYEAVTRPQR</sequence>
<dbReference type="OrthoDB" id="195102at2157"/>
<dbReference type="InterPro" id="IPR036390">
    <property type="entry name" value="WH_DNA-bd_sf"/>
</dbReference>
<comment type="caution">
    <text evidence="1">The sequence shown here is derived from an EMBL/GenBank/DDBJ whole genome shotgun (WGS) entry which is preliminary data.</text>
</comment>
<reference evidence="1 2" key="1">
    <citation type="journal article" date="2014" name="PLoS Genet.">
        <title>Phylogenetically driven sequencing of extremely halophilic archaea reveals strategies for static and dynamic osmo-response.</title>
        <authorList>
            <person name="Becker E.A."/>
            <person name="Seitzer P.M."/>
            <person name="Tritt A."/>
            <person name="Larsen D."/>
            <person name="Krusor M."/>
            <person name="Yao A.I."/>
            <person name="Wu D."/>
            <person name="Madern D."/>
            <person name="Eisen J.A."/>
            <person name="Darling A.E."/>
            <person name="Facciotti M.T."/>
        </authorList>
    </citation>
    <scope>NUCLEOTIDE SEQUENCE [LARGE SCALE GENOMIC DNA]</scope>
    <source>
        <strain evidence="1 2">100A6</strain>
    </source>
</reference>
<gene>
    <name evidence="1" type="ORF">C447_12095</name>
</gene>
<dbReference type="Proteomes" id="UP000011566">
    <property type="component" value="Unassembled WGS sequence"/>
</dbReference>
<dbReference type="EMBL" id="AOMB01000033">
    <property type="protein sequence ID" value="EMA37713.1"/>
    <property type="molecule type" value="Genomic_DNA"/>
</dbReference>
<dbReference type="eggNOG" id="arCOG01868">
    <property type="taxonomic scope" value="Archaea"/>
</dbReference>
<evidence type="ECO:0000313" key="2">
    <source>
        <dbReference type="Proteomes" id="UP000011566"/>
    </source>
</evidence>
<evidence type="ECO:0000313" key="1">
    <source>
        <dbReference type="EMBL" id="EMA37713.1"/>
    </source>
</evidence>
<proteinExistence type="predicted"/>
<keyword evidence="2" id="KW-1185">Reference proteome</keyword>
<dbReference type="AlphaFoldDB" id="M0LX15"/>
<accession>M0LX15</accession>
<dbReference type="Gene3D" id="1.10.10.10">
    <property type="entry name" value="Winged helix-like DNA-binding domain superfamily/Winged helix DNA-binding domain"/>
    <property type="match status" value="1"/>
</dbReference>
<name>M0LX15_9EURY</name>
<dbReference type="RefSeq" id="WP_007694210.1">
    <property type="nucleotide sequence ID" value="NZ_AJRK01000095.1"/>
</dbReference>
<dbReference type="InterPro" id="IPR036388">
    <property type="entry name" value="WH-like_DNA-bd_sf"/>
</dbReference>